<evidence type="ECO:0000256" key="6">
    <source>
        <dbReference type="SAM" id="Phobius"/>
    </source>
</evidence>
<dbReference type="PANTHER" id="PTHR35007">
    <property type="entry name" value="INTEGRAL MEMBRANE PROTEIN-RELATED"/>
    <property type="match status" value="1"/>
</dbReference>
<protein>
    <submittedName>
        <fullName evidence="8">Type II secretion system F family protein</fullName>
    </submittedName>
</protein>
<organism evidence="8 9">
    <name type="scientific">Terriglobus albidus</name>
    <dbReference type="NCBI Taxonomy" id="1592106"/>
    <lineage>
        <taxon>Bacteria</taxon>
        <taxon>Pseudomonadati</taxon>
        <taxon>Acidobacteriota</taxon>
        <taxon>Terriglobia</taxon>
        <taxon>Terriglobales</taxon>
        <taxon>Acidobacteriaceae</taxon>
        <taxon>Terriglobus</taxon>
    </lineage>
</organism>
<feature type="transmembrane region" description="Helical" evidence="6">
    <location>
        <begin position="270"/>
        <end position="295"/>
    </location>
</feature>
<keyword evidence="4 6" id="KW-1133">Transmembrane helix</keyword>
<keyword evidence="5 6" id="KW-0472">Membrane</keyword>
<evidence type="ECO:0000259" key="7">
    <source>
        <dbReference type="Pfam" id="PF00482"/>
    </source>
</evidence>
<feature type="domain" description="Type II secretion system protein GspF" evidence="7">
    <location>
        <begin position="159"/>
        <end position="287"/>
    </location>
</feature>
<gene>
    <name evidence="8" type="ORF">FTW19_07750</name>
</gene>
<dbReference type="EMBL" id="CP042806">
    <property type="protein sequence ID" value="QEE27897.1"/>
    <property type="molecule type" value="Genomic_DNA"/>
</dbReference>
<name>A0A5B9EC62_9BACT</name>
<reference evidence="8 9" key="1">
    <citation type="submission" date="2019-08" db="EMBL/GenBank/DDBJ databases">
        <title>Complete genome sequence of Terriglobus albidus strain ORNL.</title>
        <authorList>
            <person name="Podar M."/>
        </authorList>
    </citation>
    <scope>NUCLEOTIDE SEQUENCE [LARGE SCALE GENOMIC DNA]</scope>
    <source>
        <strain evidence="8 9">ORNL</strain>
    </source>
</reference>
<dbReference type="PANTHER" id="PTHR35007:SF2">
    <property type="entry name" value="PILUS ASSEMBLE PROTEIN"/>
    <property type="match status" value="1"/>
</dbReference>
<dbReference type="KEGG" id="talb:FTW19_07750"/>
<keyword evidence="9" id="KW-1185">Reference proteome</keyword>
<feature type="transmembrane region" description="Helical" evidence="6">
    <location>
        <begin position="94"/>
        <end position="116"/>
    </location>
</feature>
<accession>A0A5B9EC62</accession>
<dbReference type="AlphaFoldDB" id="A0A5B9EC62"/>
<evidence type="ECO:0000256" key="2">
    <source>
        <dbReference type="ARBA" id="ARBA00022475"/>
    </source>
</evidence>
<evidence type="ECO:0000256" key="4">
    <source>
        <dbReference type="ARBA" id="ARBA00022989"/>
    </source>
</evidence>
<feature type="transmembrane region" description="Helical" evidence="6">
    <location>
        <begin position="6"/>
        <end position="24"/>
    </location>
</feature>
<dbReference type="RefSeq" id="WP_147647087.1">
    <property type="nucleotide sequence ID" value="NZ_CP042806.1"/>
</dbReference>
<dbReference type="Pfam" id="PF00482">
    <property type="entry name" value="T2SSF"/>
    <property type="match status" value="1"/>
</dbReference>
<keyword evidence="2" id="KW-1003">Cell membrane</keyword>
<comment type="subcellular location">
    <subcellularLocation>
        <location evidence="1">Cell membrane</location>
        <topology evidence="1">Multi-pass membrane protein</topology>
    </subcellularLocation>
</comment>
<proteinExistence type="predicted"/>
<sequence>MLFAAVTFFIIFVLIVSGGLLLFYREAMLQRIGEVVNPHAKEEHALLRTIQLTGSSLGGMVGHLERVLPKSQAEVSVIQQRLIRAGLREDSALSLFYGAKVLVPLTLGALAFASGLARGNEFFVYAIALGLGFLLPDFWLGRKVTNRQTQIRQGLPDVLDLLTICIEAGLSMDQATARTSEELRLAHPAICDELGIVVLEQRAGRARSDAWKQFAERTAVDSVRNLVSVLVQSEQLGTSVAKTLRVHSDTLRTQRRQKVEEQAAKTTVKLVFPLVLFIFPSLFLVTLGPAAIIMAESFDKYLNH</sequence>
<dbReference type="Proteomes" id="UP000321820">
    <property type="component" value="Chromosome"/>
</dbReference>
<evidence type="ECO:0000256" key="1">
    <source>
        <dbReference type="ARBA" id="ARBA00004651"/>
    </source>
</evidence>
<evidence type="ECO:0000256" key="5">
    <source>
        <dbReference type="ARBA" id="ARBA00023136"/>
    </source>
</evidence>
<evidence type="ECO:0000256" key="3">
    <source>
        <dbReference type="ARBA" id="ARBA00022692"/>
    </source>
</evidence>
<dbReference type="InterPro" id="IPR018076">
    <property type="entry name" value="T2SS_GspF_dom"/>
</dbReference>
<dbReference type="OrthoDB" id="9810662at2"/>
<dbReference type="GO" id="GO:0005886">
    <property type="term" value="C:plasma membrane"/>
    <property type="evidence" value="ECO:0007669"/>
    <property type="project" value="UniProtKB-SubCell"/>
</dbReference>
<keyword evidence="3 6" id="KW-0812">Transmembrane</keyword>
<evidence type="ECO:0000313" key="9">
    <source>
        <dbReference type="Proteomes" id="UP000321820"/>
    </source>
</evidence>
<evidence type="ECO:0000313" key="8">
    <source>
        <dbReference type="EMBL" id="QEE27897.1"/>
    </source>
</evidence>
<feature type="transmembrane region" description="Helical" evidence="6">
    <location>
        <begin position="122"/>
        <end position="140"/>
    </location>
</feature>